<evidence type="ECO:0000313" key="5">
    <source>
        <dbReference type="Proteomes" id="UP000326865"/>
    </source>
</evidence>
<dbReference type="InterPro" id="IPR036527">
    <property type="entry name" value="SCP2_sterol-bd_dom_sf"/>
</dbReference>
<dbReference type="Gene3D" id="3.30.1050.10">
    <property type="entry name" value="SCP2 sterol-binding domain"/>
    <property type="match status" value="1"/>
</dbReference>
<dbReference type="SUPFAM" id="SSF55718">
    <property type="entry name" value="SCP-like"/>
    <property type="match status" value="1"/>
</dbReference>
<feature type="region of interest" description="Disordered" evidence="1">
    <location>
        <begin position="62"/>
        <end position="161"/>
    </location>
</feature>
<feature type="domain" description="Eis-like acetyltransferase" evidence="3">
    <location>
        <begin position="338"/>
        <end position="448"/>
    </location>
</feature>
<dbReference type="PANTHER" id="PTHR37817">
    <property type="entry name" value="N-ACETYLTRANSFERASE EIS"/>
    <property type="match status" value="1"/>
</dbReference>
<protein>
    <submittedName>
        <fullName evidence="4">GNAT family N-acetyltransferase</fullName>
    </submittedName>
</protein>
<dbReference type="GO" id="GO:0034069">
    <property type="term" value="F:aminoglycoside N-acetyltransferase activity"/>
    <property type="evidence" value="ECO:0007669"/>
    <property type="project" value="TreeGrafter"/>
</dbReference>
<accession>A0A5N5UB14</accession>
<evidence type="ECO:0000256" key="1">
    <source>
        <dbReference type="SAM" id="MobiDB-lite"/>
    </source>
</evidence>
<dbReference type="PANTHER" id="PTHR37817:SF1">
    <property type="entry name" value="N-ACETYLTRANSFERASE EIS"/>
    <property type="match status" value="1"/>
</dbReference>
<dbReference type="Gene3D" id="3.40.630.30">
    <property type="match status" value="2"/>
</dbReference>
<dbReference type="SUPFAM" id="SSF55729">
    <property type="entry name" value="Acyl-CoA N-acyltransferases (Nat)"/>
    <property type="match status" value="1"/>
</dbReference>
<feature type="region of interest" description="Disordered" evidence="1">
    <location>
        <begin position="35"/>
        <end position="54"/>
    </location>
</feature>
<dbReference type="EMBL" id="QKKZ01000001">
    <property type="protein sequence ID" value="KAB7515803.1"/>
    <property type="molecule type" value="Genomic_DNA"/>
</dbReference>
<keyword evidence="4" id="KW-0808">Transferase</keyword>
<proteinExistence type="predicted"/>
<dbReference type="Pfam" id="PF13527">
    <property type="entry name" value="Acetyltransf_9"/>
    <property type="match status" value="1"/>
</dbReference>
<dbReference type="Pfam" id="PF17668">
    <property type="entry name" value="Acetyltransf_17"/>
    <property type="match status" value="1"/>
</dbReference>
<feature type="compositionally biased region" description="Basic and acidic residues" evidence="1">
    <location>
        <begin position="105"/>
        <end position="117"/>
    </location>
</feature>
<feature type="region of interest" description="Disordered" evidence="1">
    <location>
        <begin position="1"/>
        <end position="20"/>
    </location>
</feature>
<dbReference type="Proteomes" id="UP000326865">
    <property type="component" value="Unassembled WGS sequence"/>
</dbReference>
<dbReference type="Pfam" id="PF13530">
    <property type="entry name" value="SCP2_2"/>
    <property type="match status" value="1"/>
</dbReference>
<reference evidence="4 5" key="1">
    <citation type="submission" date="2019-10" db="EMBL/GenBank/DDBJ databases">
        <title>Unraveling microbial dark matter from salterns through culturing: the case of the genus Halosegnis.</title>
        <authorList>
            <person name="Duran-Viseras A."/>
            <person name="Andrei A.-S."/>
            <person name="Vera-Gargallo B."/>
            <person name="Ghai R."/>
            <person name="Sanchez-Porro C."/>
            <person name="Ventosa A."/>
        </authorList>
    </citation>
    <scope>NUCLEOTIDE SEQUENCE [LARGE SCALE GENOMIC DNA]</scope>
    <source>
        <strain evidence="4 5">F18-79</strain>
    </source>
</reference>
<sequence>MRPEKGGVMRNTAPASRRTFASRAVTMSSAWMTTRSMTDGLSDSTFDRTGHSEKSVRLLRVERLPAEPQRPRRDDYAAVAEHPDERPHAPESQLREDVVAQPGNRDNRREQAGEREPVGAVRTVCHTSSYRRGHLNPPVRDGLPRGRRDYQPPSKPSCMHLHRLPGGTDDLFRQYVQYAFQPNAGPDLEESDRPNPPHTRYGLYPDASVTADDEPVTICSSYDFSLWVRDSLVSAGGLSTVATPPEHRRNGYVETMLRKLCLLYRDDEVSISVLWPFKHAFYAQFGWATASRRLEWETEPSTLRSAATTGGTWERVDRDAWESLDAIHEAATGTDDLSLDRSEAWWRTRQLRSFGTNPYVYRWRDDDGERRAWLAYTIDGDWGDRTLYVRSYDAADLEAFRHLLGFLTDHDSQVGEVHVETGTDNPLHAMVDDPDDLSPKLTTGPMIRFVDVPAALESLSYPDGVDATVEVGIRDPLLETVAGRYRLAVAGGEATVDRVGDDPTGDAVASIGAFSQLAVGYRGADALAATDDLETDRETVETLAAVFPETATYLREGF</sequence>
<feature type="region of interest" description="Disordered" evidence="1">
    <location>
        <begin position="182"/>
        <end position="202"/>
    </location>
</feature>
<dbReference type="InterPro" id="IPR051554">
    <property type="entry name" value="Acetyltransferase_Eis"/>
</dbReference>
<feature type="compositionally biased region" description="Basic and acidic residues" evidence="1">
    <location>
        <begin position="62"/>
        <end position="98"/>
    </location>
</feature>
<dbReference type="InterPro" id="IPR016181">
    <property type="entry name" value="Acyl_CoA_acyltransferase"/>
</dbReference>
<feature type="compositionally biased region" description="Basic and acidic residues" evidence="1">
    <location>
        <begin position="45"/>
        <end position="54"/>
    </location>
</feature>
<evidence type="ECO:0000259" key="3">
    <source>
        <dbReference type="Pfam" id="PF17668"/>
    </source>
</evidence>
<organism evidence="4 5">
    <name type="scientific">Halosegnis rubeus</name>
    <dbReference type="NCBI Taxonomy" id="2212850"/>
    <lineage>
        <taxon>Archaea</taxon>
        <taxon>Methanobacteriati</taxon>
        <taxon>Methanobacteriota</taxon>
        <taxon>Stenosarchaea group</taxon>
        <taxon>Halobacteria</taxon>
        <taxon>Halobacteriales</taxon>
        <taxon>Natronomonadaceae</taxon>
        <taxon>Halosegnis</taxon>
    </lineage>
</organism>
<dbReference type="InterPro" id="IPR025559">
    <property type="entry name" value="Eis_dom"/>
</dbReference>
<name>A0A5N5UB14_9EURY</name>
<evidence type="ECO:0000259" key="2">
    <source>
        <dbReference type="Pfam" id="PF13530"/>
    </source>
</evidence>
<gene>
    <name evidence="4" type="ORF">DM867_01260</name>
</gene>
<dbReference type="GO" id="GO:0030649">
    <property type="term" value="P:aminoglycoside antibiotic catabolic process"/>
    <property type="evidence" value="ECO:0007669"/>
    <property type="project" value="TreeGrafter"/>
</dbReference>
<dbReference type="InterPro" id="IPR041380">
    <property type="entry name" value="Acetyltransf_17"/>
</dbReference>
<comment type="caution">
    <text evidence="4">The sequence shown here is derived from an EMBL/GenBank/DDBJ whole genome shotgun (WGS) entry which is preliminary data.</text>
</comment>
<keyword evidence="5" id="KW-1185">Reference proteome</keyword>
<dbReference type="AlphaFoldDB" id="A0A5N5UB14"/>
<feature type="compositionally biased region" description="Polar residues" evidence="1">
    <location>
        <begin position="35"/>
        <end position="44"/>
    </location>
</feature>
<evidence type="ECO:0000313" key="4">
    <source>
        <dbReference type="EMBL" id="KAB7515803.1"/>
    </source>
</evidence>
<feature type="domain" description="Enhanced intracellular survival protein" evidence="2">
    <location>
        <begin position="452"/>
        <end position="554"/>
    </location>
</feature>